<evidence type="ECO:0000256" key="2">
    <source>
        <dbReference type="ARBA" id="ARBA00022833"/>
    </source>
</evidence>
<keyword evidence="4" id="KW-0175">Coiled coil</keyword>
<feature type="compositionally biased region" description="Basic and acidic residues" evidence="5">
    <location>
        <begin position="68"/>
        <end position="88"/>
    </location>
</feature>
<evidence type="ECO:0000259" key="6">
    <source>
        <dbReference type="PROSITE" id="PS50119"/>
    </source>
</evidence>
<accession>A0A8D0BD85</accession>
<evidence type="ECO:0000256" key="5">
    <source>
        <dbReference type="SAM" id="MobiDB-lite"/>
    </source>
</evidence>
<dbReference type="OMA" id="LREAYMW"/>
<dbReference type="SUPFAM" id="SSF57845">
    <property type="entry name" value="B-box zinc-binding domain"/>
    <property type="match status" value="1"/>
</dbReference>
<keyword evidence="8" id="KW-1185">Reference proteome</keyword>
<dbReference type="SMART" id="SM00336">
    <property type="entry name" value="BBOX"/>
    <property type="match status" value="1"/>
</dbReference>
<dbReference type="Pfam" id="PF00643">
    <property type="entry name" value="zf-B_box"/>
    <property type="match status" value="1"/>
</dbReference>
<keyword evidence="1 3" id="KW-0479">Metal-binding</keyword>
<evidence type="ECO:0000313" key="8">
    <source>
        <dbReference type="Proteomes" id="UP000694421"/>
    </source>
</evidence>
<dbReference type="PANTHER" id="PTHR24103">
    <property type="entry name" value="E3 UBIQUITIN-PROTEIN LIGASE TRIM"/>
    <property type="match status" value="1"/>
</dbReference>
<keyword evidence="2" id="KW-0862">Zinc</keyword>
<dbReference type="GO" id="GO:0045893">
    <property type="term" value="P:positive regulation of DNA-templated transcription"/>
    <property type="evidence" value="ECO:0007669"/>
    <property type="project" value="Ensembl"/>
</dbReference>
<evidence type="ECO:0000256" key="3">
    <source>
        <dbReference type="PROSITE-ProRule" id="PRU00024"/>
    </source>
</evidence>
<reference evidence="7" key="2">
    <citation type="submission" date="2025-09" db="UniProtKB">
        <authorList>
            <consortium name="Ensembl"/>
        </authorList>
    </citation>
    <scope>IDENTIFICATION</scope>
</reference>
<name>A0A8D0BD85_SALMN</name>
<reference evidence="7" key="1">
    <citation type="submission" date="2025-08" db="UniProtKB">
        <authorList>
            <consortium name="Ensembl"/>
        </authorList>
    </citation>
    <scope>IDENTIFICATION</scope>
</reference>
<dbReference type="Ensembl" id="ENSSMRT00000006688.1">
    <property type="protein sequence ID" value="ENSSMRP00000005700.1"/>
    <property type="gene ID" value="ENSSMRG00000004604.1"/>
</dbReference>
<dbReference type="GO" id="GO:0050821">
    <property type="term" value="P:protein stabilization"/>
    <property type="evidence" value="ECO:0007669"/>
    <property type="project" value="Ensembl"/>
</dbReference>
<dbReference type="Proteomes" id="UP000694421">
    <property type="component" value="Unplaced"/>
</dbReference>
<evidence type="ECO:0000313" key="7">
    <source>
        <dbReference type="Ensembl" id="ENSSMRP00000005700.1"/>
    </source>
</evidence>
<dbReference type="Gene3D" id="3.30.160.60">
    <property type="entry name" value="Classic Zinc Finger"/>
    <property type="match status" value="1"/>
</dbReference>
<feature type="coiled-coil region" evidence="4">
    <location>
        <begin position="218"/>
        <end position="245"/>
    </location>
</feature>
<dbReference type="PROSITE" id="PS50119">
    <property type="entry name" value="ZF_BBOX"/>
    <property type="match status" value="1"/>
</dbReference>
<feature type="domain" description="B box-type" evidence="6">
    <location>
        <begin position="96"/>
        <end position="137"/>
    </location>
</feature>
<feature type="compositionally biased region" description="Basic and acidic residues" evidence="5">
    <location>
        <begin position="251"/>
        <end position="261"/>
    </location>
</feature>
<dbReference type="GO" id="GO:0061944">
    <property type="term" value="P:negative regulation of protein K48-linked ubiquitination"/>
    <property type="evidence" value="ECO:0007669"/>
    <property type="project" value="Ensembl"/>
</dbReference>
<dbReference type="GO" id="GO:0002230">
    <property type="term" value="P:positive regulation of defense response to virus by host"/>
    <property type="evidence" value="ECO:0007669"/>
    <property type="project" value="Ensembl"/>
</dbReference>
<dbReference type="GO" id="GO:0008270">
    <property type="term" value="F:zinc ion binding"/>
    <property type="evidence" value="ECO:0007669"/>
    <property type="project" value="UniProtKB-KW"/>
</dbReference>
<organism evidence="7 8">
    <name type="scientific">Salvator merianae</name>
    <name type="common">Argentine black and white tegu</name>
    <name type="synonym">Tupinambis merianae</name>
    <dbReference type="NCBI Taxonomy" id="96440"/>
    <lineage>
        <taxon>Eukaryota</taxon>
        <taxon>Metazoa</taxon>
        <taxon>Chordata</taxon>
        <taxon>Craniata</taxon>
        <taxon>Vertebrata</taxon>
        <taxon>Euteleostomi</taxon>
        <taxon>Lepidosauria</taxon>
        <taxon>Squamata</taxon>
        <taxon>Bifurcata</taxon>
        <taxon>Unidentata</taxon>
        <taxon>Episquamata</taxon>
        <taxon>Laterata</taxon>
        <taxon>Teiioidea</taxon>
        <taxon>Teiidae</taxon>
        <taxon>Salvator</taxon>
    </lineage>
</organism>
<dbReference type="InterPro" id="IPR000315">
    <property type="entry name" value="Znf_B-box"/>
</dbReference>
<sequence length="286" mass="32256">MASACPEGEEDLCLQDGTCDVCEPDEAPCAVLVCEDCGFSFCQLHAEEHSRKYRTHRTAAFVPAEEGEERRGQPAESSREGTTEASKEVGEEACKLERKKCAEHEQDLSLYCKEHEEIICVLCAVSGAHQQHEVITLNDAYEAARNQERVDLKAAMLEMVERLKFKCADPKVTQSAMKLCIQQEFDKVRQLVCKEEKRALHLVDLQEALATAHTTEVLAEIDVRMKKLMTEMAELTRQLNTFNELAMLKPENTDEETRADHFPSQSPSQRDRRYSDEDPSSANGPC</sequence>
<proteinExistence type="predicted"/>
<evidence type="ECO:0000256" key="4">
    <source>
        <dbReference type="SAM" id="Coils"/>
    </source>
</evidence>
<keyword evidence="1 3" id="KW-0863">Zinc-finger</keyword>
<evidence type="ECO:0000256" key="1">
    <source>
        <dbReference type="ARBA" id="ARBA00022771"/>
    </source>
</evidence>
<feature type="region of interest" description="Disordered" evidence="5">
    <location>
        <begin position="62"/>
        <end position="88"/>
    </location>
</feature>
<dbReference type="InterPro" id="IPR050143">
    <property type="entry name" value="TRIM/RBCC"/>
</dbReference>
<protein>
    <submittedName>
        <fullName evidence="7">Tripartite motif containing 44</fullName>
    </submittedName>
</protein>
<dbReference type="GeneTree" id="ENSGT00440000034605"/>
<feature type="region of interest" description="Disordered" evidence="5">
    <location>
        <begin position="250"/>
        <end position="286"/>
    </location>
</feature>
<dbReference type="GO" id="GO:0001961">
    <property type="term" value="P:positive regulation of cytokine-mediated signaling pathway"/>
    <property type="evidence" value="ECO:0007669"/>
    <property type="project" value="Ensembl"/>
</dbReference>
<dbReference type="Gene3D" id="4.10.830.40">
    <property type="match status" value="1"/>
</dbReference>
<dbReference type="GO" id="GO:1901224">
    <property type="term" value="P:positive regulation of non-canonical NF-kappaB signal transduction"/>
    <property type="evidence" value="ECO:0007669"/>
    <property type="project" value="Ensembl"/>
</dbReference>
<dbReference type="AlphaFoldDB" id="A0A8D0BD85"/>